<dbReference type="Pfam" id="PF17235">
    <property type="entry name" value="STD1"/>
    <property type="match status" value="1"/>
</dbReference>
<sequence>MYIPPTSFNRKQFKYSGDNYNTPSEFKEQARLDIHRKLAQAQSNLRHGSSPLATKSITASSSQFSGSDVESLASVASDGSEMTIDESKRKRKAYLGFLKKPESKLSRTTTRRSSLFSNNLTQQPTNQTEATSLFTNYFSDNGFVTEVDLNEVLPKNFDDMYDPDLTVERFYNGRPVFTKRNLVNWELNDLRSLLIVSELKPEWGGYIPRIRDNPDFHIVLLPLTSSDNEFIEILMRSDIYKESKFSKEFKMKTAAYIVQSARYRHNLAIQARYSDMPTKDPTLQYFSKVEWRNIIENYLLNLGVETQCRLDFQHRCSILKGHPAQKNDLLSKAILNNTQKQFNGNGLSKEEKARIWSQAQSEIYKRLGLDWTPDKI</sequence>
<protein>
    <submittedName>
        <fullName evidence="1">Negative regulator of the glucose-sensing signal transduction pathway</fullName>
    </submittedName>
</protein>
<dbReference type="HOGENOM" id="CLU_049491_1_0_1"/>
<dbReference type="OMA" id="TTAHEYK"/>
<dbReference type="InParanoid" id="C4QWB3"/>
<dbReference type="RefSeq" id="XP_002489817.1">
    <property type="nucleotide sequence ID" value="XM_002489772.1"/>
</dbReference>
<keyword evidence="2" id="KW-1185">Reference proteome</keyword>
<gene>
    <name evidence="1" type="ordered locus">PAS_chr1-1_0171</name>
</gene>
<dbReference type="GeneID" id="8196675"/>
<organism evidence="1 2">
    <name type="scientific">Komagataella phaffii (strain GS115 / ATCC 20864)</name>
    <name type="common">Yeast</name>
    <name type="synonym">Pichia pastoris</name>
    <dbReference type="NCBI Taxonomy" id="644223"/>
    <lineage>
        <taxon>Eukaryota</taxon>
        <taxon>Fungi</taxon>
        <taxon>Dikarya</taxon>
        <taxon>Ascomycota</taxon>
        <taxon>Saccharomycotina</taxon>
        <taxon>Pichiomycetes</taxon>
        <taxon>Pichiales</taxon>
        <taxon>Pichiaceae</taxon>
        <taxon>Komagataella</taxon>
    </lineage>
</organism>
<dbReference type="KEGG" id="ppa:PAS_chr1-1_0171"/>
<accession>C4QWB3</accession>
<dbReference type="eggNOG" id="ENOG502QPKX">
    <property type="taxonomic scope" value="Eukaryota"/>
</dbReference>
<name>C4QWB3_KOMPG</name>
<dbReference type="Proteomes" id="UP000000314">
    <property type="component" value="Chromosome 1"/>
</dbReference>
<dbReference type="EMBL" id="FN392319">
    <property type="protein sequence ID" value="CAY67536.1"/>
    <property type="molecule type" value="Genomic_DNA"/>
</dbReference>
<dbReference type="AlphaFoldDB" id="C4QWB3"/>
<evidence type="ECO:0000313" key="2">
    <source>
        <dbReference type="Proteomes" id="UP000000314"/>
    </source>
</evidence>
<dbReference type="InterPro" id="IPR035189">
    <property type="entry name" value="Std1/Mth1"/>
</dbReference>
<reference evidence="1 2" key="1">
    <citation type="journal article" date="2009" name="Nat. Biotechnol.">
        <title>Genome sequence of the recombinant protein production host Pichia pastoris.</title>
        <authorList>
            <person name="De Schutter K."/>
            <person name="Lin Y.C."/>
            <person name="Tiels P."/>
            <person name="Van Hecke A."/>
            <person name="Glinka S."/>
            <person name="Weber-Lehmann J."/>
            <person name="Rouze P."/>
            <person name="Van de Peer Y."/>
            <person name="Callewaert N."/>
        </authorList>
    </citation>
    <scope>NUCLEOTIDE SEQUENCE [LARGE SCALE GENOMIC DNA]</scope>
    <source>
        <strain evidence="2">GS115 / ATCC 20864</strain>
    </source>
</reference>
<dbReference type="OrthoDB" id="4081967at2759"/>
<proteinExistence type="predicted"/>
<evidence type="ECO:0000313" key="1">
    <source>
        <dbReference type="EMBL" id="CAY67536.1"/>
    </source>
</evidence>
<dbReference type="FunCoup" id="C4QWB3">
    <property type="interactions" value="331"/>
</dbReference>
<dbReference type="STRING" id="644223.C4QWB3"/>